<dbReference type="Proteomes" id="UP000295066">
    <property type="component" value="Unassembled WGS sequence"/>
</dbReference>
<dbReference type="EMBL" id="SORI01000010">
    <property type="protein sequence ID" value="TDY59931.1"/>
    <property type="molecule type" value="Genomic_DNA"/>
</dbReference>
<dbReference type="GO" id="GO:0016990">
    <property type="term" value="F:arginine deiminase activity"/>
    <property type="evidence" value="ECO:0007669"/>
    <property type="project" value="InterPro"/>
</dbReference>
<dbReference type="GO" id="GO:0019546">
    <property type="term" value="P:L-arginine deiminase pathway"/>
    <property type="evidence" value="ECO:0007669"/>
    <property type="project" value="TreeGrafter"/>
</dbReference>
<evidence type="ECO:0000313" key="5">
    <source>
        <dbReference type="Proteomes" id="UP000295066"/>
    </source>
</evidence>
<dbReference type="SUPFAM" id="SSF55909">
    <property type="entry name" value="Pentein"/>
    <property type="match status" value="1"/>
</dbReference>
<dbReference type="Gene3D" id="3.75.10.10">
    <property type="entry name" value="L-arginine/glycine Amidinotransferase, Chain A"/>
    <property type="match status" value="1"/>
</dbReference>
<gene>
    <name evidence="4" type="ORF">C8D99_11058</name>
</gene>
<evidence type="ECO:0000313" key="4">
    <source>
        <dbReference type="EMBL" id="TDY59931.1"/>
    </source>
</evidence>
<dbReference type="PANTHER" id="PTHR47271:SF2">
    <property type="entry name" value="ARGININE DEIMINASE"/>
    <property type="match status" value="1"/>
</dbReference>
<proteinExistence type="inferred from homology"/>
<dbReference type="RefSeq" id="WP_243833878.1">
    <property type="nucleotide sequence ID" value="NZ_SORI01000010.1"/>
</dbReference>
<reference evidence="4 5" key="1">
    <citation type="submission" date="2019-03" db="EMBL/GenBank/DDBJ databases">
        <title>Genomic Encyclopedia of Type Strains, Phase IV (KMG-IV): sequencing the most valuable type-strain genomes for metagenomic binning, comparative biology and taxonomic classification.</title>
        <authorList>
            <person name="Goeker M."/>
        </authorList>
    </citation>
    <scope>NUCLEOTIDE SEQUENCE [LARGE SCALE GENOMIC DNA]</scope>
    <source>
        <strain evidence="4 5">DSM 25964</strain>
    </source>
</reference>
<dbReference type="Pfam" id="PF02274">
    <property type="entry name" value="ADI"/>
    <property type="match status" value="1"/>
</dbReference>
<feature type="active site" description="Amidino-cysteine intermediate" evidence="3">
    <location>
        <position position="410"/>
    </location>
</feature>
<sequence>MSGLKIRVNSEIGKLRAVIMQPPGKGIERCTPLNIGSFAWDAVPSPGKAAEEHRKWVETVRSFGAGVLVFEDLLREIFALPGVREDVLPSILETERPCVTAQTLEVLREYLLGMSPRDMVDRLFFGMTKDELNRETGEVSLHDLADRRDEWCLFPMTNVLYSRDSAAVLGEGVVFGRMLNRDRMKEPACVKALFKHHPLLKDTGFKTWYGSAEGDDRPVEGGNIHCYSPNVFVVGVNERTHPESIERIARRTMESGHITDVLALLFENPRLGPQDSIGLTVHVDMFLNMIDHDAFLFFPYIEKKITVLHITRGRGDRLRITRENSLFGAIRKVLKLSSLRIVKVGGSESEAVAFAEQRAGSGGNTFTLEPGKVCIWDRNTGTIRALEKAGINVVPVEADELVKGGGGPRCSTMPLWRDDL</sequence>
<protein>
    <submittedName>
        <fullName evidence="4">Arginine deiminase</fullName>
    </submittedName>
</protein>
<dbReference type="Gene3D" id="1.10.3930.10">
    <property type="entry name" value="Arginine deiminase"/>
    <property type="match status" value="1"/>
</dbReference>
<name>A0A4V3HG47_9BACT</name>
<dbReference type="InterPro" id="IPR003876">
    <property type="entry name" value="Arg_deiminase"/>
</dbReference>
<evidence type="ECO:0000256" key="2">
    <source>
        <dbReference type="ARBA" id="ARBA00022801"/>
    </source>
</evidence>
<keyword evidence="5" id="KW-1185">Reference proteome</keyword>
<dbReference type="PRINTS" id="PR01466">
    <property type="entry name" value="ARGDEIMINASE"/>
</dbReference>
<evidence type="ECO:0000256" key="1">
    <source>
        <dbReference type="ARBA" id="ARBA00010206"/>
    </source>
</evidence>
<comment type="caution">
    <text evidence="4">The sequence shown here is derived from an EMBL/GenBank/DDBJ whole genome shotgun (WGS) entry which is preliminary data.</text>
</comment>
<dbReference type="PANTHER" id="PTHR47271">
    <property type="entry name" value="ARGININE DEIMINASE"/>
    <property type="match status" value="1"/>
</dbReference>
<accession>A0A4V3HG47</accession>
<keyword evidence="2" id="KW-0378">Hydrolase</keyword>
<evidence type="ECO:0000256" key="3">
    <source>
        <dbReference type="PIRSR" id="PIRSR006356-1"/>
    </source>
</evidence>
<dbReference type="AlphaFoldDB" id="A0A4V3HG47"/>
<dbReference type="PIRSF" id="PIRSF006356">
    <property type="entry name" value="Arg_deiminase"/>
    <property type="match status" value="1"/>
</dbReference>
<organism evidence="4 5">
    <name type="scientific">Aminivibrio pyruvatiphilus</name>
    <dbReference type="NCBI Taxonomy" id="1005740"/>
    <lineage>
        <taxon>Bacteria</taxon>
        <taxon>Thermotogati</taxon>
        <taxon>Synergistota</taxon>
        <taxon>Synergistia</taxon>
        <taxon>Synergistales</taxon>
        <taxon>Aminobacteriaceae</taxon>
        <taxon>Aminivibrio</taxon>
    </lineage>
</organism>
<comment type="similarity">
    <text evidence="1">Belongs to the arginine deiminase family.</text>
</comment>